<comment type="caution">
    <text evidence="2">The sequence shown here is derived from an EMBL/GenBank/DDBJ whole genome shotgun (WGS) entry which is preliminary data.</text>
</comment>
<feature type="transmembrane region" description="Helical" evidence="1">
    <location>
        <begin position="12"/>
        <end position="32"/>
    </location>
</feature>
<name>A0A812PU31_SYMPI</name>
<protein>
    <submittedName>
        <fullName evidence="2">Uncharacterized protein</fullName>
    </submittedName>
</protein>
<dbReference type="AlphaFoldDB" id="A0A812PU31"/>
<organism evidence="2 3">
    <name type="scientific">Symbiodinium pilosum</name>
    <name type="common">Dinoflagellate</name>
    <dbReference type="NCBI Taxonomy" id="2952"/>
    <lineage>
        <taxon>Eukaryota</taxon>
        <taxon>Sar</taxon>
        <taxon>Alveolata</taxon>
        <taxon>Dinophyceae</taxon>
        <taxon>Suessiales</taxon>
        <taxon>Symbiodiniaceae</taxon>
        <taxon>Symbiodinium</taxon>
    </lineage>
</organism>
<keyword evidence="1" id="KW-0472">Membrane</keyword>
<accession>A0A812PU31</accession>
<evidence type="ECO:0000313" key="3">
    <source>
        <dbReference type="Proteomes" id="UP000649617"/>
    </source>
</evidence>
<keyword evidence="3" id="KW-1185">Reference proteome</keyword>
<dbReference type="OrthoDB" id="426679at2759"/>
<keyword evidence="1" id="KW-0812">Transmembrane</keyword>
<gene>
    <name evidence="2" type="ORF">SPIL2461_LOCUS8788</name>
</gene>
<reference evidence="2" key="1">
    <citation type="submission" date="2021-02" db="EMBL/GenBank/DDBJ databases">
        <authorList>
            <person name="Dougan E. K."/>
            <person name="Rhodes N."/>
            <person name="Thang M."/>
            <person name="Chan C."/>
        </authorList>
    </citation>
    <scope>NUCLEOTIDE SEQUENCE</scope>
</reference>
<evidence type="ECO:0000313" key="2">
    <source>
        <dbReference type="EMBL" id="CAE7364862.1"/>
    </source>
</evidence>
<keyword evidence="1" id="KW-1133">Transmembrane helix</keyword>
<dbReference type="Proteomes" id="UP000649617">
    <property type="component" value="Unassembled WGS sequence"/>
</dbReference>
<dbReference type="EMBL" id="CAJNIZ010014681">
    <property type="protein sequence ID" value="CAE7364862.1"/>
    <property type="molecule type" value="Genomic_DNA"/>
</dbReference>
<proteinExistence type="predicted"/>
<evidence type="ECO:0000256" key="1">
    <source>
        <dbReference type="SAM" id="Phobius"/>
    </source>
</evidence>
<sequence length="195" mass="20372">MAPHQQARPGRVIAVIAVVAAMTAGQMIQAFLVNPGRRADSDGGVDRRTALMLAVGWPSAAQAAASAPSKWAGRWDDPDAPGCRREIIMNFDGTKGRLVGAESTGMNPGLSAAEMAREKRVLDTKKGCARGDALKFWEAKLSSAGKDSNELTIDLSKTGIPGAKQVIAKWDGNGIVFPDGSRWTRGGSVAGGRGS</sequence>